<evidence type="ECO:0000313" key="2">
    <source>
        <dbReference type="Proteomes" id="UP001151699"/>
    </source>
</evidence>
<sequence>MYHFEYRSPISKRATTAVVMLFLYCGHDKPKETADLVTGTECISNIYKKIVTRNKIMEIDCI</sequence>
<dbReference type="EMBL" id="WJQU01000001">
    <property type="protein sequence ID" value="KAJ6646279.1"/>
    <property type="molecule type" value="Genomic_DNA"/>
</dbReference>
<keyword evidence="2" id="KW-1185">Reference proteome</keyword>
<accession>A0A9Q0NBD1</accession>
<protein>
    <submittedName>
        <fullName evidence="1">Uncharacterized protein</fullName>
    </submittedName>
</protein>
<organism evidence="1 2">
    <name type="scientific">Pseudolycoriella hygida</name>
    <dbReference type="NCBI Taxonomy" id="35572"/>
    <lineage>
        <taxon>Eukaryota</taxon>
        <taxon>Metazoa</taxon>
        <taxon>Ecdysozoa</taxon>
        <taxon>Arthropoda</taxon>
        <taxon>Hexapoda</taxon>
        <taxon>Insecta</taxon>
        <taxon>Pterygota</taxon>
        <taxon>Neoptera</taxon>
        <taxon>Endopterygota</taxon>
        <taxon>Diptera</taxon>
        <taxon>Nematocera</taxon>
        <taxon>Sciaroidea</taxon>
        <taxon>Sciaridae</taxon>
        <taxon>Pseudolycoriella</taxon>
    </lineage>
</organism>
<comment type="caution">
    <text evidence="1">The sequence shown here is derived from an EMBL/GenBank/DDBJ whole genome shotgun (WGS) entry which is preliminary data.</text>
</comment>
<proteinExistence type="predicted"/>
<dbReference type="AlphaFoldDB" id="A0A9Q0NBD1"/>
<gene>
    <name evidence="1" type="ORF">Bhyg_01490</name>
</gene>
<reference evidence="1" key="1">
    <citation type="submission" date="2022-07" db="EMBL/GenBank/DDBJ databases">
        <authorList>
            <person name="Trinca V."/>
            <person name="Uliana J.V.C."/>
            <person name="Torres T.T."/>
            <person name="Ward R.J."/>
            <person name="Monesi N."/>
        </authorList>
    </citation>
    <scope>NUCLEOTIDE SEQUENCE</scope>
    <source>
        <strain evidence="1">HSMRA1968</strain>
        <tissue evidence="1">Whole embryos</tissue>
    </source>
</reference>
<dbReference type="Proteomes" id="UP001151699">
    <property type="component" value="Chromosome A"/>
</dbReference>
<name>A0A9Q0NBD1_9DIPT</name>
<evidence type="ECO:0000313" key="1">
    <source>
        <dbReference type="EMBL" id="KAJ6646279.1"/>
    </source>
</evidence>